<evidence type="ECO:0000256" key="5">
    <source>
        <dbReference type="ARBA" id="ARBA00037974"/>
    </source>
</evidence>
<organism evidence="7 8">
    <name type="scientific">Anaerovirgula multivorans</name>
    <dbReference type="NCBI Taxonomy" id="312168"/>
    <lineage>
        <taxon>Bacteria</taxon>
        <taxon>Bacillati</taxon>
        <taxon>Bacillota</taxon>
        <taxon>Clostridia</taxon>
        <taxon>Peptostreptococcales</taxon>
        <taxon>Natronincolaceae</taxon>
        <taxon>Anaerovirgula</taxon>
    </lineage>
</organism>
<keyword evidence="4 7" id="KW-0456">Lyase</keyword>
<dbReference type="EMBL" id="FZOJ01000016">
    <property type="protein sequence ID" value="SNS67808.1"/>
    <property type="molecule type" value="Genomic_DNA"/>
</dbReference>
<dbReference type="RefSeq" id="WP_089283828.1">
    <property type="nucleotide sequence ID" value="NZ_FZOJ01000016.1"/>
</dbReference>
<dbReference type="Gene3D" id="3.40.640.10">
    <property type="entry name" value="Type I PLP-dependent aspartate aminotransferase-like (Major domain)"/>
    <property type="match status" value="1"/>
</dbReference>
<dbReference type="GO" id="GO:0047804">
    <property type="term" value="F:cysteine-S-conjugate beta-lyase activity"/>
    <property type="evidence" value="ECO:0007669"/>
    <property type="project" value="UniProtKB-EC"/>
</dbReference>
<dbReference type="GO" id="GO:0030170">
    <property type="term" value="F:pyridoxal phosphate binding"/>
    <property type="evidence" value="ECO:0007669"/>
    <property type="project" value="InterPro"/>
</dbReference>
<comment type="similarity">
    <text evidence="5">Belongs to the class-II pyridoxal-phosphate-dependent aminotransferase family. MalY/PatB cystathionine beta-lyase subfamily.</text>
</comment>
<keyword evidence="3" id="KW-0663">Pyridoxal phosphate</keyword>
<evidence type="ECO:0000256" key="1">
    <source>
        <dbReference type="ARBA" id="ARBA00001933"/>
    </source>
</evidence>
<accession>A0A239GGD8</accession>
<dbReference type="InterPro" id="IPR051798">
    <property type="entry name" value="Class-II_PLP-Dep_Aminotrans"/>
</dbReference>
<comment type="cofactor">
    <cofactor evidence="1">
        <name>pyridoxal 5'-phosphate</name>
        <dbReference type="ChEBI" id="CHEBI:597326"/>
    </cofactor>
</comment>
<feature type="domain" description="Aminotransferase class I/classII large" evidence="6">
    <location>
        <begin position="38"/>
        <end position="383"/>
    </location>
</feature>
<reference evidence="7 8" key="1">
    <citation type="submission" date="2017-06" db="EMBL/GenBank/DDBJ databases">
        <authorList>
            <person name="Kim H.J."/>
            <person name="Triplett B.A."/>
        </authorList>
    </citation>
    <scope>NUCLEOTIDE SEQUENCE [LARGE SCALE GENOMIC DNA]</scope>
    <source>
        <strain evidence="7 8">SCA</strain>
    </source>
</reference>
<dbReference type="PANTHER" id="PTHR43525:SF1">
    <property type="entry name" value="PROTEIN MALY"/>
    <property type="match status" value="1"/>
</dbReference>
<dbReference type="Proteomes" id="UP000198304">
    <property type="component" value="Unassembled WGS sequence"/>
</dbReference>
<evidence type="ECO:0000256" key="2">
    <source>
        <dbReference type="ARBA" id="ARBA00012224"/>
    </source>
</evidence>
<dbReference type="InterPro" id="IPR027619">
    <property type="entry name" value="C-S_lyase_PatB-like"/>
</dbReference>
<protein>
    <recommendedName>
        <fullName evidence="2">cysteine-S-conjugate beta-lyase</fullName>
        <ecNumber evidence="2">4.4.1.13</ecNumber>
    </recommendedName>
</protein>
<dbReference type="InterPro" id="IPR015421">
    <property type="entry name" value="PyrdxlP-dep_Trfase_major"/>
</dbReference>
<name>A0A239GGD8_9FIRM</name>
<dbReference type="InterPro" id="IPR004839">
    <property type="entry name" value="Aminotransferase_I/II_large"/>
</dbReference>
<evidence type="ECO:0000259" key="6">
    <source>
        <dbReference type="Pfam" id="PF00155"/>
    </source>
</evidence>
<evidence type="ECO:0000256" key="3">
    <source>
        <dbReference type="ARBA" id="ARBA00022898"/>
    </source>
</evidence>
<dbReference type="Pfam" id="PF00155">
    <property type="entry name" value="Aminotran_1_2"/>
    <property type="match status" value="1"/>
</dbReference>
<dbReference type="InterPro" id="IPR015422">
    <property type="entry name" value="PyrdxlP-dep_Trfase_small"/>
</dbReference>
<dbReference type="PANTHER" id="PTHR43525">
    <property type="entry name" value="PROTEIN MALY"/>
    <property type="match status" value="1"/>
</dbReference>
<dbReference type="CDD" id="cd00609">
    <property type="entry name" value="AAT_like"/>
    <property type="match status" value="1"/>
</dbReference>
<evidence type="ECO:0000256" key="4">
    <source>
        <dbReference type="ARBA" id="ARBA00023239"/>
    </source>
</evidence>
<sequence>MKYNFDKVIDRSNNYSAKYDELESKFGRKDLCSMWVADMDFESPKPVIDAIKARAEQGIFGYTSRTDSYYDAFTGWYKRRYDWDIKRELIANSPGVVTSLSVLMKEFTKAGDKIIVQTPVYYPFLNVVKDNGRQLVLNPLKNIDGDYVMDYEDLKKKIDNKVKYLILCNPHNPVGRVWTKKELIKLGNICIENNITVISDEIHGELVYGENKYTPFASISEEFRKNSIICLSATKTFNIAGLQDSFVVFPNKKTYEQFKGFLDILGIKRNNCFSLVAVETAFRHGEEWLKQLLEYLEGNCRFIIDYCKKNIPSIKPNKPQGTYLVWLDCRDLGLDDESLNDFMINKAKIALDEGRWFGEEGKGYTRINIACPRTTLEEGLTRIGKAVEEYL</sequence>
<dbReference type="OrthoDB" id="9802872at2"/>
<dbReference type="SUPFAM" id="SSF53383">
    <property type="entry name" value="PLP-dependent transferases"/>
    <property type="match status" value="1"/>
</dbReference>
<evidence type="ECO:0000313" key="7">
    <source>
        <dbReference type="EMBL" id="SNS67808.1"/>
    </source>
</evidence>
<dbReference type="Gene3D" id="3.90.1150.10">
    <property type="entry name" value="Aspartate Aminotransferase, domain 1"/>
    <property type="match status" value="1"/>
</dbReference>
<dbReference type="EC" id="4.4.1.13" evidence="2"/>
<dbReference type="InterPro" id="IPR015424">
    <property type="entry name" value="PyrdxlP-dep_Trfase"/>
</dbReference>
<evidence type="ECO:0000313" key="8">
    <source>
        <dbReference type="Proteomes" id="UP000198304"/>
    </source>
</evidence>
<gene>
    <name evidence="7" type="ORF">SAMN05446037_101685</name>
</gene>
<dbReference type="AlphaFoldDB" id="A0A239GGD8"/>
<keyword evidence="8" id="KW-1185">Reference proteome</keyword>
<dbReference type="NCBIfam" id="TIGR04350">
    <property type="entry name" value="C_S_lyase_PatB"/>
    <property type="match status" value="1"/>
</dbReference>
<proteinExistence type="inferred from homology"/>